<dbReference type="EMBL" id="JACHFN010000002">
    <property type="protein sequence ID" value="MBB5233489.1"/>
    <property type="molecule type" value="Genomic_DNA"/>
</dbReference>
<reference evidence="1 2" key="1">
    <citation type="submission" date="2020-08" db="EMBL/GenBank/DDBJ databases">
        <title>Genomic Encyclopedia of Type Strains, Phase IV (KMG-IV): sequencing the most valuable type-strain genomes for metagenomic binning, comparative biology and taxonomic classification.</title>
        <authorList>
            <person name="Goeker M."/>
        </authorList>
    </citation>
    <scope>NUCLEOTIDE SEQUENCE [LARGE SCALE GENOMIC DNA]</scope>
    <source>
        <strain evidence="1 2">DSM 101791</strain>
    </source>
</reference>
<dbReference type="PANTHER" id="PTHR37827:SF1">
    <property type="entry name" value="HNH DOMAIN-CONTAINING PROTEIN"/>
    <property type="match status" value="1"/>
</dbReference>
<organism evidence="1 2">
    <name type="scientific">Deinococcus budaensis</name>
    <dbReference type="NCBI Taxonomy" id="1665626"/>
    <lineage>
        <taxon>Bacteria</taxon>
        <taxon>Thermotogati</taxon>
        <taxon>Deinococcota</taxon>
        <taxon>Deinococci</taxon>
        <taxon>Deinococcales</taxon>
        <taxon>Deinococcaceae</taxon>
        <taxon>Deinococcus</taxon>
    </lineage>
</organism>
<gene>
    <name evidence="1" type="ORF">HNQ09_000906</name>
</gene>
<protein>
    <recommendedName>
        <fullName evidence="3">HNH endonuclease</fullName>
    </recommendedName>
</protein>
<dbReference type="Proteomes" id="UP000525389">
    <property type="component" value="Unassembled WGS sequence"/>
</dbReference>
<proteinExistence type="predicted"/>
<accession>A0A7W8GDN1</accession>
<sequence length="108" mass="12203">MARRRPDPTWPPPPPEPARCALCGRATPLLTEHHLVPRSQGRRRGLKVQALPTAWLCPPCHKFLHRTFTNAELAGEYASVDALLGHEDVRRFVAWLRTQPASKGVRVR</sequence>
<dbReference type="AlphaFoldDB" id="A0A7W8GDN1"/>
<evidence type="ECO:0000313" key="1">
    <source>
        <dbReference type="EMBL" id="MBB5233489.1"/>
    </source>
</evidence>
<comment type="caution">
    <text evidence="1">The sequence shown here is derived from an EMBL/GenBank/DDBJ whole genome shotgun (WGS) entry which is preliminary data.</text>
</comment>
<dbReference type="PANTHER" id="PTHR37827">
    <property type="entry name" value="TUDOR DOMAIN-CONTAINING PROTEIN"/>
    <property type="match status" value="1"/>
</dbReference>
<evidence type="ECO:0008006" key="3">
    <source>
        <dbReference type="Google" id="ProtNLM"/>
    </source>
</evidence>
<evidence type="ECO:0000313" key="2">
    <source>
        <dbReference type="Proteomes" id="UP000525389"/>
    </source>
</evidence>
<dbReference type="RefSeq" id="WP_184025990.1">
    <property type="nucleotide sequence ID" value="NZ_JACHFN010000002.1"/>
</dbReference>
<name>A0A7W8GDN1_9DEIO</name>
<keyword evidence="2" id="KW-1185">Reference proteome</keyword>